<dbReference type="InterPro" id="IPR013685">
    <property type="entry name" value="POTRA_FtsQ_type"/>
</dbReference>
<name>A0A553H3H4_9PSED</name>
<comment type="similarity">
    <text evidence="9">Belongs to the FtsQ/DivIB family. FtsQ subfamily.</text>
</comment>
<dbReference type="PANTHER" id="PTHR35851">
    <property type="entry name" value="CELL DIVISION PROTEIN FTSQ"/>
    <property type="match status" value="1"/>
</dbReference>
<accession>A0A553H3H4</accession>
<comment type="subunit">
    <text evidence="9">Part of a complex composed of FtsB, FtsL and FtsQ.</text>
</comment>
<dbReference type="InterPro" id="IPR034746">
    <property type="entry name" value="POTRA"/>
</dbReference>
<comment type="subcellular location">
    <subcellularLocation>
        <location evidence="9">Cell inner membrane</location>
        <topology evidence="9">Single-pass type II membrane protein</topology>
    </subcellularLocation>
    <subcellularLocation>
        <location evidence="1">Membrane</location>
    </subcellularLocation>
    <text evidence="9">Localizes to the division septum.</text>
</comment>
<evidence type="ECO:0000256" key="7">
    <source>
        <dbReference type="ARBA" id="ARBA00023136"/>
    </source>
</evidence>
<keyword evidence="6 9" id="KW-1133">Transmembrane helix</keyword>
<feature type="domain" description="POTRA" evidence="11">
    <location>
        <begin position="79"/>
        <end position="148"/>
    </location>
</feature>
<keyword evidence="5 9" id="KW-0812">Transmembrane</keyword>
<evidence type="ECO:0000313" key="12">
    <source>
        <dbReference type="EMBL" id="TRX76288.1"/>
    </source>
</evidence>
<dbReference type="Proteomes" id="UP000315235">
    <property type="component" value="Unassembled WGS sequence"/>
</dbReference>
<dbReference type="InterPro" id="IPR005548">
    <property type="entry name" value="Cell_div_FtsQ/DivIB_C"/>
</dbReference>
<evidence type="ECO:0000256" key="5">
    <source>
        <dbReference type="ARBA" id="ARBA00022692"/>
    </source>
</evidence>
<evidence type="ECO:0000256" key="10">
    <source>
        <dbReference type="SAM" id="MobiDB-lite"/>
    </source>
</evidence>
<organism evidence="12 13">
    <name type="scientific">Pseudomonas mangiferae</name>
    <dbReference type="NCBI Taxonomy" id="2593654"/>
    <lineage>
        <taxon>Bacteria</taxon>
        <taxon>Pseudomonadati</taxon>
        <taxon>Pseudomonadota</taxon>
        <taxon>Gammaproteobacteria</taxon>
        <taxon>Pseudomonadales</taxon>
        <taxon>Pseudomonadaceae</taxon>
        <taxon>Pseudomonas</taxon>
    </lineage>
</organism>
<dbReference type="Gene3D" id="3.40.50.11690">
    <property type="entry name" value="Cell division protein FtsQ/DivIB"/>
    <property type="match status" value="1"/>
</dbReference>
<keyword evidence="2 9" id="KW-1003">Cell membrane</keyword>
<dbReference type="GO" id="GO:0032153">
    <property type="term" value="C:cell division site"/>
    <property type="evidence" value="ECO:0007669"/>
    <property type="project" value="UniProtKB-UniRule"/>
</dbReference>
<evidence type="ECO:0000256" key="2">
    <source>
        <dbReference type="ARBA" id="ARBA00022475"/>
    </source>
</evidence>
<dbReference type="GO" id="GO:0090529">
    <property type="term" value="P:cell septum assembly"/>
    <property type="evidence" value="ECO:0007669"/>
    <property type="project" value="InterPro"/>
</dbReference>
<evidence type="ECO:0000256" key="8">
    <source>
        <dbReference type="ARBA" id="ARBA00023306"/>
    </source>
</evidence>
<keyword evidence="4 9" id="KW-0132">Cell division</keyword>
<evidence type="ECO:0000256" key="3">
    <source>
        <dbReference type="ARBA" id="ARBA00022519"/>
    </source>
</evidence>
<gene>
    <name evidence="9" type="primary">ftsQ</name>
    <name evidence="12" type="ORF">FM069_03625</name>
</gene>
<dbReference type="GO" id="GO:0005886">
    <property type="term" value="C:plasma membrane"/>
    <property type="evidence" value="ECO:0007669"/>
    <property type="project" value="UniProtKB-SubCell"/>
</dbReference>
<dbReference type="RefSeq" id="WP_143486916.1">
    <property type="nucleotide sequence ID" value="NZ_VJOY01000002.1"/>
</dbReference>
<keyword evidence="7 9" id="KW-0472">Membrane</keyword>
<dbReference type="Pfam" id="PF03799">
    <property type="entry name" value="FtsQ_DivIB_C"/>
    <property type="match status" value="1"/>
</dbReference>
<dbReference type="Pfam" id="PF08478">
    <property type="entry name" value="POTRA_1"/>
    <property type="match status" value="1"/>
</dbReference>
<dbReference type="HAMAP" id="MF_00911">
    <property type="entry name" value="FtsQ_subfam"/>
    <property type="match status" value="1"/>
</dbReference>
<dbReference type="OrthoDB" id="9790370at2"/>
<comment type="function">
    <text evidence="9">Essential cell division protein. May link together the upstream cell division proteins, which are predominantly cytoplasmic, with the downstream cell division proteins, which are predominantly periplasmic. May control correct divisome assembly.</text>
</comment>
<keyword evidence="3 9" id="KW-0997">Cell inner membrane</keyword>
<dbReference type="InterPro" id="IPR045335">
    <property type="entry name" value="FtsQ_C_sf"/>
</dbReference>
<evidence type="ECO:0000256" key="1">
    <source>
        <dbReference type="ARBA" id="ARBA00004370"/>
    </source>
</evidence>
<keyword evidence="8 9" id="KW-0131">Cell cycle</keyword>
<keyword evidence="13" id="KW-1185">Reference proteome</keyword>
<feature type="region of interest" description="Disordered" evidence="10">
    <location>
        <begin position="1"/>
        <end position="24"/>
    </location>
</feature>
<reference evidence="12 13" key="1">
    <citation type="submission" date="2019-07" db="EMBL/GenBank/DDBJ databases">
        <title>Pseudomonas mangiferae sp. nov., isolated from bark of mango tree in Thailand.</title>
        <authorList>
            <person name="Srisuk N."/>
            <person name="Anurat P."/>
        </authorList>
    </citation>
    <scope>NUCLEOTIDE SEQUENCE [LARGE SCALE GENOMIC DNA]</scope>
    <source>
        <strain evidence="12 13">DMKU_BBB3-04</strain>
    </source>
</reference>
<dbReference type="Gene3D" id="3.10.20.310">
    <property type="entry name" value="membrane protein fhac"/>
    <property type="match status" value="1"/>
</dbReference>
<evidence type="ECO:0000259" key="11">
    <source>
        <dbReference type="PROSITE" id="PS51779"/>
    </source>
</evidence>
<proteinExistence type="inferred from homology"/>
<evidence type="ECO:0000256" key="9">
    <source>
        <dbReference type="HAMAP-Rule" id="MF_00911"/>
    </source>
</evidence>
<protein>
    <recommendedName>
        <fullName evidence="9">Cell division protein FtsQ</fullName>
    </recommendedName>
</protein>
<evidence type="ECO:0000256" key="4">
    <source>
        <dbReference type="ARBA" id="ARBA00022618"/>
    </source>
</evidence>
<comment type="caution">
    <text evidence="12">The sequence shown here is derived from an EMBL/GenBank/DDBJ whole genome shotgun (WGS) entry which is preliminary data.</text>
</comment>
<evidence type="ECO:0000313" key="13">
    <source>
        <dbReference type="Proteomes" id="UP000315235"/>
    </source>
</evidence>
<dbReference type="EMBL" id="VJOY01000002">
    <property type="protein sequence ID" value="TRX76288.1"/>
    <property type="molecule type" value="Genomic_DNA"/>
</dbReference>
<dbReference type="AlphaFoldDB" id="A0A553H3H4"/>
<dbReference type="PROSITE" id="PS51779">
    <property type="entry name" value="POTRA"/>
    <property type="match status" value="1"/>
</dbReference>
<dbReference type="InterPro" id="IPR026579">
    <property type="entry name" value="FtsQ"/>
</dbReference>
<dbReference type="PANTHER" id="PTHR35851:SF1">
    <property type="entry name" value="CELL DIVISION PROTEIN FTSQ"/>
    <property type="match status" value="1"/>
</dbReference>
<sequence length="300" mass="33541">MHAATLRHSPISTRGPLRNSKPVPRGASRLVAKEPLAARVRVPKPSFGFIKRLSWPFLLLGLGFGTYELAQRALPYADRPIARVSIEGDLGYISQQAVQQRIAPYASGSFFSVDLSAMRQELEKMPWIASAEVRRVWPDQVVVHLEEQLPIARWGDEALLNNQGQAFKPRELSPYGHLPQLWGPQRAQEQVMQQYQMLSQLLRPLGFTLTRLELRERGSWFLTTTSGTAGGGTGQSLELLLGRDHLVEKMRRFITIYDKALKEQIANIASVDLRYPNGLAVGWREPVAPTALATASRAVN</sequence>
<evidence type="ECO:0000256" key="6">
    <source>
        <dbReference type="ARBA" id="ARBA00022989"/>
    </source>
</evidence>
<dbReference type="GO" id="GO:0043093">
    <property type="term" value="P:FtsZ-dependent cytokinesis"/>
    <property type="evidence" value="ECO:0007669"/>
    <property type="project" value="UniProtKB-UniRule"/>
</dbReference>